<gene>
    <name evidence="1" type="ORF">MCEL_37050</name>
</gene>
<reference evidence="1 2" key="1">
    <citation type="journal article" date="2019" name="Emerg. Microbes Infect.">
        <title>Comprehensive subspecies identification of 175 nontuberculous mycobacteria species based on 7547 genomic profiles.</title>
        <authorList>
            <person name="Matsumoto Y."/>
            <person name="Kinjo T."/>
            <person name="Motooka D."/>
            <person name="Nabeya D."/>
            <person name="Jung N."/>
            <person name="Uechi K."/>
            <person name="Horii T."/>
            <person name="Iida T."/>
            <person name="Fujita J."/>
            <person name="Nakamura S."/>
        </authorList>
    </citation>
    <scope>NUCLEOTIDE SEQUENCE [LARGE SCALE GENOMIC DNA]</scope>
    <source>
        <strain evidence="1 2">JCM 18439</strain>
    </source>
</reference>
<sequence>MTTETHRWGRHSVSFLRDHMILVFTWRRAAFTDALLNFREHMMRAVCESNGKSERVHSLFAHQPKLAISVLARPVNGRTTYVAGREFTGGAPTSIIQQYIEG</sequence>
<dbReference type="RefSeq" id="WP_163689760.1">
    <property type="nucleotide sequence ID" value="NZ_AP022591.1"/>
</dbReference>
<protein>
    <recommendedName>
        <fullName evidence="3">Transposase</fullName>
    </recommendedName>
</protein>
<dbReference type="GO" id="GO:0003677">
    <property type="term" value="F:DNA binding"/>
    <property type="evidence" value="ECO:0007669"/>
    <property type="project" value="InterPro"/>
</dbReference>
<dbReference type="EMBL" id="AP022591">
    <property type="protein sequence ID" value="BBY45410.1"/>
    <property type="molecule type" value="Genomic_DNA"/>
</dbReference>
<proteinExistence type="predicted"/>
<dbReference type="AlphaFoldDB" id="A0A7I7RM88"/>
<organism evidence="1 2">
    <name type="scientific">Mycolicibacterium celeriflavum</name>
    <name type="common">Mycobacterium celeriflavum</name>
    <dbReference type="NCBI Taxonomy" id="1249101"/>
    <lineage>
        <taxon>Bacteria</taxon>
        <taxon>Bacillati</taxon>
        <taxon>Actinomycetota</taxon>
        <taxon>Actinomycetes</taxon>
        <taxon>Mycobacteriales</taxon>
        <taxon>Mycobacteriaceae</taxon>
        <taxon>Mycolicibacterium</taxon>
    </lineage>
</organism>
<dbReference type="KEGG" id="mcee:MCEL_37050"/>
<evidence type="ECO:0000313" key="2">
    <source>
        <dbReference type="Proteomes" id="UP000466431"/>
    </source>
</evidence>
<dbReference type="GO" id="GO:0006313">
    <property type="term" value="P:DNA transposition"/>
    <property type="evidence" value="ECO:0007669"/>
    <property type="project" value="InterPro"/>
</dbReference>
<name>A0A7I7RM88_MYCCF</name>
<dbReference type="InterPro" id="IPR036515">
    <property type="entry name" value="Transposase_17_sf"/>
</dbReference>
<dbReference type="SUPFAM" id="SSF143422">
    <property type="entry name" value="Transposase IS200-like"/>
    <property type="match status" value="1"/>
</dbReference>
<dbReference type="GO" id="GO:0004803">
    <property type="term" value="F:transposase activity"/>
    <property type="evidence" value="ECO:0007669"/>
    <property type="project" value="InterPro"/>
</dbReference>
<accession>A0A7I7RM88</accession>
<evidence type="ECO:0008006" key="3">
    <source>
        <dbReference type="Google" id="ProtNLM"/>
    </source>
</evidence>
<dbReference type="Proteomes" id="UP000466431">
    <property type="component" value="Chromosome"/>
</dbReference>
<evidence type="ECO:0000313" key="1">
    <source>
        <dbReference type="EMBL" id="BBY45410.1"/>
    </source>
</evidence>
<keyword evidence="2" id="KW-1185">Reference proteome</keyword>